<dbReference type="SUPFAM" id="SSF54593">
    <property type="entry name" value="Glyoxalase/Bleomycin resistance protein/Dihydroxybiphenyl dioxygenase"/>
    <property type="match status" value="1"/>
</dbReference>
<evidence type="ECO:0000313" key="3">
    <source>
        <dbReference type="Proteomes" id="UP001596504"/>
    </source>
</evidence>
<dbReference type="InterPro" id="IPR037523">
    <property type="entry name" value="VOC_core"/>
</dbReference>
<evidence type="ECO:0000259" key="1">
    <source>
        <dbReference type="PROSITE" id="PS51819"/>
    </source>
</evidence>
<dbReference type="PANTHER" id="PTHR36437:SF2">
    <property type="entry name" value="GLYOXALASE_BLEOMYCIN RESISTANCE PROTEIN_DIOXYGENASE"/>
    <property type="match status" value="1"/>
</dbReference>
<gene>
    <name evidence="2" type="ORF">ACFQRI_21525</name>
</gene>
<proteinExistence type="predicted"/>
<organism evidence="2 3">
    <name type="scientific">Saccharopolyspora griseoalba</name>
    <dbReference type="NCBI Taxonomy" id="1431848"/>
    <lineage>
        <taxon>Bacteria</taxon>
        <taxon>Bacillati</taxon>
        <taxon>Actinomycetota</taxon>
        <taxon>Actinomycetes</taxon>
        <taxon>Pseudonocardiales</taxon>
        <taxon>Pseudonocardiaceae</taxon>
        <taxon>Saccharopolyspora</taxon>
    </lineage>
</organism>
<dbReference type="InterPro" id="IPR029068">
    <property type="entry name" value="Glyas_Bleomycin-R_OHBP_Dase"/>
</dbReference>
<dbReference type="Gene3D" id="3.10.180.10">
    <property type="entry name" value="2,3-Dihydroxybiphenyl 1,2-Dioxygenase, domain 1"/>
    <property type="match status" value="1"/>
</dbReference>
<protein>
    <submittedName>
        <fullName evidence="2">VOC family protein</fullName>
    </submittedName>
</protein>
<keyword evidence="3" id="KW-1185">Reference proteome</keyword>
<comment type="caution">
    <text evidence="2">The sequence shown here is derived from an EMBL/GenBank/DDBJ whole genome shotgun (WGS) entry which is preliminary data.</text>
</comment>
<dbReference type="Pfam" id="PF00903">
    <property type="entry name" value="Glyoxalase"/>
    <property type="match status" value="1"/>
</dbReference>
<feature type="domain" description="VOC" evidence="1">
    <location>
        <begin position="5"/>
        <end position="128"/>
    </location>
</feature>
<dbReference type="PROSITE" id="PS51819">
    <property type="entry name" value="VOC"/>
    <property type="match status" value="1"/>
</dbReference>
<reference evidence="3" key="1">
    <citation type="journal article" date="2019" name="Int. J. Syst. Evol. Microbiol.">
        <title>The Global Catalogue of Microorganisms (GCM) 10K type strain sequencing project: providing services to taxonomists for standard genome sequencing and annotation.</title>
        <authorList>
            <consortium name="The Broad Institute Genomics Platform"/>
            <consortium name="The Broad Institute Genome Sequencing Center for Infectious Disease"/>
            <person name="Wu L."/>
            <person name="Ma J."/>
        </authorList>
    </citation>
    <scope>NUCLEOTIDE SEQUENCE [LARGE SCALE GENOMIC DNA]</scope>
    <source>
        <strain evidence="3">WLHS5</strain>
    </source>
</reference>
<dbReference type="Proteomes" id="UP001596504">
    <property type="component" value="Unassembled WGS sequence"/>
</dbReference>
<dbReference type="RefSeq" id="WP_380671435.1">
    <property type="nucleotide sequence ID" value="NZ_JBHTCJ010000012.1"/>
</dbReference>
<dbReference type="EMBL" id="JBHTCJ010000012">
    <property type="protein sequence ID" value="MFC7343995.1"/>
    <property type="molecule type" value="Genomic_DNA"/>
</dbReference>
<dbReference type="InterPro" id="IPR004360">
    <property type="entry name" value="Glyas_Fos-R_dOase_dom"/>
</dbReference>
<accession>A0ABW2LRW3</accession>
<name>A0ABW2LRW3_9PSEU</name>
<dbReference type="PANTHER" id="PTHR36437">
    <property type="entry name" value="GLYOXALASE/BLEOMYCIN RESISTANCE PROTEIN/DIOXYGENASE"/>
    <property type="match status" value="1"/>
</dbReference>
<evidence type="ECO:0000313" key="2">
    <source>
        <dbReference type="EMBL" id="MFC7343995.1"/>
    </source>
</evidence>
<sequence>MAVRGVSKVVVPVRDQQRALEFWTEVVGFTATTDVPYDDRGTRWIEVTAPNGTSTFVLSASESDREAFREVDGVLTAPFFLYADDVERTHAELSAAGVVFPDPPSRQPWGWWSSFLDSEGNRFVLQQG</sequence>